<dbReference type="AlphaFoldDB" id="M1DSA7"/>
<evidence type="ECO:0000313" key="2">
    <source>
        <dbReference type="Proteomes" id="UP000011115"/>
    </source>
</evidence>
<sequence>MESSLLWGNLNTFVELELAFEVSIVSLTILYDGESQFETLSAQLIMWLALGKNQVDYRNVQSANNRSVPRQHTGLPKDTGLGILRTNAKWRWKESKWRIAKPLSEA</sequence>
<protein>
    <submittedName>
        <fullName evidence="1">Uncharacterized protein</fullName>
    </submittedName>
</protein>
<dbReference type="PaxDb" id="4113-PGSC0003DMT400093600"/>
<proteinExistence type="predicted"/>
<reference evidence="1" key="2">
    <citation type="submission" date="2015-06" db="UniProtKB">
        <authorList>
            <consortium name="EnsemblPlants"/>
        </authorList>
    </citation>
    <scope>IDENTIFICATION</scope>
    <source>
        <strain evidence="1">DM1-3 516 R44</strain>
    </source>
</reference>
<dbReference type="HOGENOM" id="CLU_2227960_0_0_1"/>
<keyword evidence="2" id="KW-1185">Reference proteome</keyword>
<dbReference type="Gramene" id="PGSC0003DMT400093600">
    <property type="protein sequence ID" value="PGSC0003DMT400093600"/>
    <property type="gene ID" value="PGSC0003DMG400043171"/>
</dbReference>
<name>M1DSA7_SOLTU</name>
<evidence type="ECO:0000313" key="1">
    <source>
        <dbReference type="EnsemblPlants" id="PGSC0003DMT400093600"/>
    </source>
</evidence>
<reference evidence="2" key="1">
    <citation type="journal article" date="2011" name="Nature">
        <title>Genome sequence and analysis of the tuber crop potato.</title>
        <authorList>
            <consortium name="The Potato Genome Sequencing Consortium"/>
        </authorList>
    </citation>
    <scope>NUCLEOTIDE SEQUENCE [LARGE SCALE GENOMIC DNA]</scope>
    <source>
        <strain evidence="2">cv. DM1-3 516 R44</strain>
    </source>
</reference>
<dbReference type="InParanoid" id="M1DSA7"/>
<accession>M1DSA7</accession>
<organism evidence="1 2">
    <name type="scientific">Solanum tuberosum</name>
    <name type="common">Potato</name>
    <dbReference type="NCBI Taxonomy" id="4113"/>
    <lineage>
        <taxon>Eukaryota</taxon>
        <taxon>Viridiplantae</taxon>
        <taxon>Streptophyta</taxon>
        <taxon>Embryophyta</taxon>
        <taxon>Tracheophyta</taxon>
        <taxon>Spermatophyta</taxon>
        <taxon>Magnoliopsida</taxon>
        <taxon>eudicotyledons</taxon>
        <taxon>Gunneridae</taxon>
        <taxon>Pentapetalae</taxon>
        <taxon>asterids</taxon>
        <taxon>lamiids</taxon>
        <taxon>Solanales</taxon>
        <taxon>Solanaceae</taxon>
        <taxon>Solanoideae</taxon>
        <taxon>Solaneae</taxon>
        <taxon>Solanum</taxon>
    </lineage>
</organism>
<dbReference type="Proteomes" id="UP000011115">
    <property type="component" value="Unassembled WGS sequence"/>
</dbReference>
<dbReference type="EnsemblPlants" id="PGSC0003DMT400093600">
    <property type="protein sequence ID" value="PGSC0003DMT400093600"/>
    <property type="gene ID" value="PGSC0003DMG400043171"/>
</dbReference>